<evidence type="ECO:0000313" key="1">
    <source>
        <dbReference type="EMBL" id="KER31595.1"/>
    </source>
</evidence>
<accession>A0A075A7F8</accession>
<dbReference type="KEGG" id="ovi:T265_02231"/>
<dbReference type="Proteomes" id="UP000054324">
    <property type="component" value="Unassembled WGS sequence"/>
</dbReference>
<dbReference type="RefSeq" id="XP_009164683.1">
    <property type="nucleotide sequence ID" value="XM_009166419.1"/>
</dbReference>
<dbReference type="GeneID" id="20316419"/>
<dbReference type="AlphaFoldDB" id="A0A075A7F8"/>
<sequence>MVRARPLPLNFPCLGLGSIPALVLPSGGMATRHRKGATAERLRNPAVIGRTRGQREILGGG</sequence>
<name>A0A075A7F8_OPIVI</name>
<protein>
    <submittedName>
        <fullName evidence="1">Uncharacterized protein</fullName>
    </submittedName>
</protein>
<dbReference type="EMBL" id="KL596644">
    <property type="protein sequence ID" value="KER31595.1"/>
    <property type="molecule type" value="Genomic_DNA"/>
</dbReference>
<dbReference type="CTD" id="20316419"/>
<proteinExistence type="predicted"/>
<gene>
    <name evidence="1" type="ORF">T265_02231</name>
</gene>
<reference evidence="1 2" key="1">
    <citation type="submission" date="2013-11" db="EMBL/GenBank/DDBJ databases">
        <title>Opisthorchis viverrini - life in the bile duct.</title>
        <authorList>
            <person name="Young N.D."/>
            <person name="Nagarajan N."/>
            <person name="Lin S.J."/>
            <person name="Korhonen P.K."/>
            <person name="Jex A.R."/>
            <person name="Hall R.S."/>
            <person name="Safavi-Hemami H."/>
            <person name="Kaewkong W."/>
            <person name="Bertrand D."/>
            <person name="Gao S."/>
            <person name="Seet Q."/>
            <person name="Wongkham S."/>
            <person name="Teh B.T."/>
            <person name="Wongkham C."/>
            <person name="Intapan P.M."/>
            <person name="Maleewong W."/>
            <person name="Yang X."/>
            <person name="Hu M."/>
            <person name="Wang Z."/>
            <person name="Hofmann A."/>
            <person name="Sternberg P.W."/>
            <person name="Tan P."/>
            <person name="Wang J."/>
            <person name="Gasser R.B."/>
        </authorList>
    </citation>
    <scope>NUCLEOTIDE SEQUENCE [LARGE SCALE GENOMIC DNA]</scope>
</reference>
<dbReference type="OrthoDB" id="10447070at2759"/>
<organism evidence="1 2">
    <name type="scientific">Opisthorchis viverrini</name>
    <name type="common">Southeast Asian liver fluke</name>
    <dbReference type="NCBI Taxonomy" id="6198"/>
    <lineage>
        <taxon>Eukaryota</taxon>
        <taxon>Metazoa</taxon>
        <taxon>Spiralia</taxon>
        <taxon>Lophotrochozoa</taxon>
        <taxon>Platyhelminthes</taxon>
        <taxon>Trematoda</taxon>
        <taxon>Digenea</taxon>
        <taxon>Opisthorchiida</taxon>
        <taxon>Opisthorchiata</taxon>
        <taxon>Opisthorchiidae</taxon>
        <taxon>Opisthorchis</taxon>
    </lineage>
</organism>
<keyword evidence="2" id="KW-1185">Reference proteome</keyword>
<evidence type="ECO:0000313" key="2">
    <source>
        <dbReference type="Proteomes" id="UP000054324"/>
    </source>
</evidence>